<dbReference type="Pfam" id="PF22938">
    <property type="entry name" value="Integrase_p58_C"/>
    <property type="match status" value="1"/>
</dbReference>
<dbReference type="AlphaFoldDB" id="A0A913Z7G4"/>
<dbReference type="GeneID" id="119721735"/>
<feature type="compositionally biased region" description="Polar residues" evidence="1">
    <location>
        <begin position="8"/>
        <end position="18"/>
    </location>
</feature>
<dbReference type="EnsemblMetazoa" id="XM_038191701.1">
    <property type="protein sequence ID" value="XP_038047629.1"/>
    <property type="gene ID" value="LOC119721735"/>
</dbReference>
<feature type="compositionally biased region" description="Polar residues" evidence="1">
    <location>
        <begin position="169"/>
        <end position="186"/>
    </location>
</feature>
<keyword evidence="4" id="KW-1185">Reference proteome</keyword>
<feature type="compositionally biased region" description="Basic and acidic residues" evidence="1">
    <location>
        <begin position="143"/>
        <end position="155"/>
    </location>
</feature>
<feature type="region of interest" description="Disordered" evidence="1">
    <location>
        <begin position="139"/>
        <end position="273"/>
    </location>
</feature>
<protein>
    <recommendedName>
        <fullName evidence="2">Integrase p58-like C-terminal domain-containing protein</fullName>
    </recommendedName>
</protein>
<dbReference type="OMA" id="HTHVEED"/>
<dbReference type="Proteomes" id="UP000887568">
    <property type="component" value="Unplaced"/>
</dbReference>
<sequence>MPFATAAYRSTPQESMGETPNMVMLGREDSLPIDLTIEEPSAEEETQDLDYAQEMQMRMQGSHDRARKCLAKSARRQKRHYDRNVCKEQFVKGKFCWLFNPAKKKGVSPKLMCRWEGPYLILGKLSDVTYRIQQKSGGKMKVVHSDRLKPYEGKPLKPWAKSSQEEENQVSPETQLQEISEVSQGSDQEKQASPEVESLEEANLPETEELAGADELMGSKESIQENLTPEAQAGHVQPSVPARTETAPAPAGQSRTRARKNPLRQRRPPQRYR</sequence>
<accession>A0A913Z7G4</accession>
<feature type="domain" description="Integrase p58-like C-terminal" evidence="2">
    <location>
        <begin position="117"/>
        <end position="150"/>
    </location>
</feature>
<evidence type="ECO:0000256" key="1">
    <source>
        <dbReference type="SAM" id="MobiDB-lite"/>
    </source>
</evidence>
<dbReference type="InterPro" id="IPR054465">
    <property type="entry name" value="Integrase_p58-like_C"/>
</dbReference>
<proteinExistence type="predicted"/>
<dbReference type="PANTHER" id="PTHR37984:SF5">
    <property type="entry name" value="PROTEIN NYNRIN-LIKE"/>
    <property type="match status" value="1"/>
</dbReference>
<evidence type="ECO:0000313" key="4">
    <source>
        <dbReference type="Proteomes" id="UP000887568"/>
    </source>
</evidence>
<dbReference type="InterPro" id="IPR050951">
    <property type="entry name" value="Retrovirus_Pol_polyprotein"/>
</dbReference>
<evidence type="ECO:0000313" key="3">
    <source>
        <dbReference type="EnsemblMetazoa" id="XP_038047629.1"/>
    </source>
</evidence>
<evidence type="ECO:0000259" key="2">
    <source>
        <dbReference type="Pfam" id="PF22938"/>
    </source>
</evidence>
<reference evidence="3" key="1">
    <citation type="submission" date="2022-11" db="UniProtKB">
        <authorList>
            <consortium name="EnsemblMetazoa"/>
        </authorList>
    </citation>
    <scope>IDENTIFICATION</scope>
</reference>
<feature type="compositionally biased region" description="Basic residues" evidence="1">
    <location>
        <begin position="256"/>
        <end position="273"/>
    </location>
</feature>
<organism evidence="3 4">
    <name type="scientific">Patiria miniata</name>
    <name type="common">Bat star</name>
    <name type="synonym">Asterina miniata</name>
    <dbReference type="NCBI Taxonomy" id="46514"/>
    <lineage>
        <taxon>Eukaryota</taxon>
        <taxon>Metazoa</taxon>
        <taxon>Echinodermata</taxon>
        <taxon>Eleutherozoa</taxon>
        <taxon>Asterozoa</taxon>
        <taxon>Asteroidea</taxon>
        <taxon>Valvatacea</taxon>
        <taxon>Valvatida</taxon>
        <taxon>Asterinidae</taxon>
        <taxon>Patiria</taxon>
    </lineage>
</organism>
<name>A0A913Z7G4_PATMI</name>
<feature type="region of interest" description="Disordered" evidence="1">
    <location>
        <begin position="1"/>
        <end position="20"/>
    </location>
</feature>
<dbReference type="PANTHER" id="PTHR37984">
    <property type="entry name" value="PROTEIN CBG26694"/>
    <property type="match status" value="1"/>
</dbReference>
<dbReference type="RefSeq" id="XP_038047629.1">
    <property type="nucleotide sequence ID" value="XM_038191701.1"/>
</dbReference>
<dbReference type="OrthoDB" id="425619at2759"/>